<evidence type="ECO:0000313" key="10">
    <source>
        <dbReference type="EMBL" id="CAH2048550.1"/>
    </source>
</evidence>
<gene>
    <name evidence="10" type="ORF">IPOD504_LOCUS6165</name>
</gene>
<evidence type="ECO:0000256" key="3">
    <source>
        <dbReference type="ARBA" id="ARBA00022723"/>
    </source>
</evidence>
<keyword evidence="4 8" id="KW-0863">Zinc-finger</keyword>
<keyword evidence="11" id="KW-1185">Reference proteome</keyword>
<feature type="non-terminal residue" evidence="10">
    <location>
        <position position="1"/>
    </location>
</feature>
<organism evidence="10 11">
    <name type="scientific">Iphiclides podalirius</name>
    <name type="common">scarce swallowtail</name>
    <dbReference type="NCBI Taxonomy" id="110791"/>
    <lineage>
        <taxon>Eukaryota</taxon>
        <taxon>Metazoa</taxon>
        <taxon>Ecdysozoa</taxon>
        <taxon>Arthropoda</taxon>
        <taxon>Hexapoda</taxon>
        <taxon>Insecta</taxon>
        <taxon>Pterygota</taxon>
        <taxon>Neoptera</taxon>
        <taxon>Endopterygota</taxon>
        <taxon>Lepidoptera</taxon>
        <taxon>Glossata</taxon>
        <taxon>Ditrysia</taxon>
        <taxon>Papilionoidea</taxon>
        <taxon>Papilionidae</taxon>
        <taxon>Papilioninae</taxon>
        <taxon>Iphiclides</taxon>
    </lineage>
</organism>
<evidence type="ECO:0000256" key="1">
    <source>
        <dbReference type="ARBA" id="ARBA00004496"/>
    </source>
</evidence>
<dbReference type="InterPro" id="IPR038129">
    <property type="entry name" value="Nanos_sf"/>
</dbReference>
<evidence type="ECO:0000256" key="6">
    <source>
        <dbReference type="ARBA" id="ARBA00022845"/>
    </source>
</evidence>
<dbReference type="Pfam" id="PF05741">
    <property type="entry name" value="zf-nanos"/>
    <property type="match status" value="1"/>
</dbReference>
<protein>
    <recommendedName>
        <fullName evidence="9">Nanos-type domain-containing protein</fullName>
    </recommendedName>
</protein>
<sequence>MDITTVFGLNYNEGRSNSPADTINQWSEGLVNNKGKTDALSAVKLDPAVLEAQVTIDTVPNTPNYGSEGSFNEQTVEKEPSQMNFEETLINLQENSLLNLSSQQCALLLIYVNNLRRQRIQFQNHGECAFCKSSGQSAMCYTSHSLRDGSGRIRCPMLRALRCPRCGESGDRAHTPKYCPIKRR</sequence>
<evidence type="ECO:0000256" key="2">
    <source>
        <dbReference type="ARBA" id="ARBA00022490"/>
    </source>
</evidence>
<comment type="similarity">
    <text evidence="8">Belongs to the nanos family.</text>
</comment>
<keyword evidence="7 8" id="KW-0694">RNA-binding</keyword>
<evidence type="ECO:0000256" key="7">
    <source>
        <dbReference type="ARBA" id="ARBA00022884"/>
    </source>
</evidence>
<evidence type="ECO:0000256" key="4">
    <source>
        <dbReference type="ARBA" id="ARBA00022771"/>
    </source>
</evidence>
<dbReference type="InterPro" id="IPR024161">
    <property type="entry name" value="Znf_nanos-typ"/>
</dbReference>
<keyword evidence="6 8" id="KW-0810">Translation regulation</keyword>
<evidence type="ECO:0000256" key="8">
    <source>
        <dbReference type="PROSITE-ProRule" id="PRU00855"/>
    </source>
</evidence>
<dbReference type="EMBL" id="OW152830">
    <property type="protein sequence ID" value="CAH2048550.1"/>
    <property type="molecule type" value="Genomic_DNA"/>
</dbReference>
<keyword evidence="5" id="KW-0862">Zinc</keyword>
<dbReference type="InterPro" id="IPR008705">
    <property type="entry name" value="Nanos/Xcar2"/>
</dbReference>
<keyword evidence="3" id="KW-0479">Metal-binding</keyword>
<evidence type="ECO:0000259" key="9">
    <source>
        <dbReference type="PROSITE" id="PS51522"/>
    </source>
</evidence>
<comment type="subcellular location">
    <subcellularLocation>
        <location evidence="1">Cytoplasm</location>
    </subcellularLocation>
</comment>
<evidence type="ECO:0000256" key="5">
    <source>
        <dbReference type="ARBA" id="ARBA00022833"/>
    </source>
</evidence>
<reference evidence="10" key="1">
    <citation type="submission" date="2022-03" db="EMBL/GenBank/DDBJ databases">
        <authorList>
            <person name="Martin H S."/>
        </authorList>
    </citation>
    <scope>NUCLEOTIDE SEQUENCE</scope>
</reference>
<evidence type="ECO:0000313" key="11">
    <source>
        <dbReference type="Proteomes" id="UP000837857"/>
    </source>
</evidence>
<accession>A0ABN8I7A9</accession>
<proteinExistence type="inferred from homology"/>
<dbReference type="PANTHER" id="PTHR12887">
    <property type="entry name" value="NANOS PROTEIN"/>
    <property type="match status" value="1"/>
</dbReference>
<dbReference type="Proteomes" id="UP000837857">
    <property type="component" value="Chromosome 18"/>
</dbReference>
<dbReference type="Gene3D" id="4.10.60.30">
    <property type="entry name" value="Nanos, RNA-binding domain"/>
    <property type="match status" value="1"/>
</dbReference>
<dbReference type="PROSITE" id="PS51522">
    <property type="entry name" value="ZF_NANOS"/>
    <property type="match status" value="1"/>
</dbReference>
<name>A0ABN8I7A9_9NEOP</name>
<feature type="domain" description="Nanos-type" evidence="9">
    <location>
        <begin position="127"/>
        <end position="181"/>
    </location>
</feature>
<keyword evidence="2" id="KW-0963">Cytoplasm</keyword>